<dbReference type="InterPro" id="IPR038591">
    <property type="entry name" value="NolW-like_sf"/>
</dbReference>
<keyword evidence="2 8" id="KW-0813">Transport</keyword>
<evidence type="ECO:0000256" key="2">
    <source>
        <dbReference type="ARBA" id="ARBA00022448"/>
    </source>
</evidence>
<evidence type="ECO:0000256" key="5">
    <source>
        <dbReference type="ARBA" id="ARBA00023136"/>
    </source>
</evidence>
<dbReference type="InterPro" id="IPR049371">
    <property type="entry name" value="GspD-like_N0"/>
</dbReference>
<accession>A0A7C4Y4C8</accession>
<dbReference type="EMBL" id="DTHG01000007">
    <property type="protein sequence ID" value="HGW91042.1"/>
    <property type="molecule type" value="Genomic_DNA"/>
</dbReference>
<dbReference type="Pfam" id="PF00263">
    <property type="entry name" value="Secretin"/>
    <property type="match status" value="1"/>
</dbReference>
<evidence type="ECO:0000259" key="9">
    <source>
        <dbReference type="SMART" id="SM00965"/>
    </source>
</evidence>
<dbReference type="PANTHER" id="PTHR30604">
    <property type="entry name" value="PROTEIN TRANSPORT PROTEIN HOFQ"/>
    <property type="match status" value="1"/>
</dbReference>
<dbReference type="AlphaFoldDB" id="A0A7C4Y4C8"/>
<dbReference type="InterPro" id="IPR021731">
    <property type="entry name" value="AMIN_dom"/>
</dbReference>
<dbReference type="Gene3D" id="3.30.1370.130">
    <property type="match status" value="1"/>
</dbReference>
<dbReference type="Gene3D" id="2.60.40.3500">
    <property type="match status" value="1"/>
</dbReference>
<sequence>MRKTLIVILFVLFLFGSKLTEVSVSSSKQNTVLRFNLDEKTSYTDFTVDNSIVIDLLNTTADFDQNVWNISKGKIKNIEFSVVPSANMLRVTINCEKEFNYTITQEDKIITIDINTMTEPFETIVLSKGKETPEIEEKKEEKKEEKTYTPLRTKLSLNYENASIETALRAIAEYAGMNIIIGDAVKGLVTVKLDNVYWEDALRLILQTKGYAYVIEGNVIRVGSGKDFEAERESYEMAAPLVQKVIKLEFAYCDDVAKIIKGLLSKRGTIDIDKRTNSLIVKDVDTKMKEIESLVRILDTKTPQVSIEARIIDADKSVANDLAIQLGTNYMTQPQWNIGGQVGNAPSGGPVGGLSLTLGTIRDFAKLVGTLKALESNNKIHTIANPRVTTANNQQAEVFGGKKFSATVIDQRGNPVVTWFTAGIRLTCTPQINSLEDITMNIDIELSDVITEKLITITNASTRAVVRDGETLVIGGFIQQTETERIEGIPVLKNLPLIGFLFRRTYKETRDREVLIFLTPHIIKDIY</sequence>
<dbReference type="PRINTS" id="PR00811">
    <property type="entry name" value="BCTERIALGSPD"/>
</dbReference>
<dbReference type="GO" id="GO:0009306">
    <property type="term" value="P:protein secretion"/>
    <property type="evidence" value="ECO:0007669"/>
    <property type="project" value="InterPro"/>
</dbReference>
<dbReference type="SMART" id="SM00965">
    <property type="entry name" value="STN"/>
    <property type="match status" value="1"/>
</dbReference>
<keyword evidence="5" id="KW-0472">Membrane</keyword>
<dbReference type="InterPro" id="IPR011662">
    <property type="entry name" value="Secretin/TonB_short_N"/>
</dbReference>
<reference evidence="10" key="1">
    <citation type="journal article" date="2020" name="mSystems">
        <title>Genome- and Community-Level Interaction Insights into Carbon Utilization and Element Cycling Functions of Hydrothermarchaeota in Hydrothermal Sediment.</title>
        <authorList>
            <person name="Zhou Z."/>
            <person name="Liu Y."/>
            <person name="Xu W."/>
            <person name="Pan J."/>
            <person name="Luo Z.H."/>
            <person name="Li M."/>
        </authorList>
    </citation>
    <scope>NUCLEOTIDE SEQUENCE [LARGE SCALE GENOMIC DNA]</scope>
    <source>
        <strain evidence="10">SpSt-780</strain>
    </source>
</reference>
<evidence type="ECO:0000313" key="10">
    <source>
        <dbReference type="EMBL" id="HGW91042.1"/>
    </source>
</evidence>
<dbReference type="Gene3D" id="3.30.1370.120">
    <property type="match status" value="1"/>
</dbReference>
<dbReference type="Pfam" id="PF11741">
    <property type="entry name" value="AMIN"/>
    <property type="match status" value="1"/>
</dbReference>
<evidence type="ECO:0000256" key="7">
    <source>
        <dbReference type="RuleBase" id="RU004003"/>
    </source>
</evidence>
<evidence type="ECO:0000256" key="6">
    <source>
        <dbReference type="ARBA" id="ARBA00023237"/>
    </source>
</evidence>
<dbReference type="InterPro" id="IPR001775">
    <property type="entry name" value="GspD/PilQ"/>
</dbReference>
<dbReference type="Pfam" id="PF03958">
    <property type="entry name" value="Secretin_N"/>
    <property type="match status" value="1"/>
</dbReference>
<keyword evidence="3" id="KW-0812">Transmembrane</keyword>
<dbReference type="InterPro" id="IPR005644">
    <property type="entry name" value="NolW-like"/>
</dbReference>
<organism evidence="10">
    <name type="scientific">candidate division WOR-3 bacterium</name>
    <dbReference type="NCBI Taxonomy" id="2052148"/>
    <lineage>
        <taxon>Bacteria</taxon>
        <taxon>Bacteria division WOR-3</taxon>
    </lineage>
</organism>
<dbReference type="InterPro" id="IPR004846">
    <property type="entry name" value="T2SS/T3SS_dom"/>
</dbReference>
<comment type="similarity">
    <text evidence="7">Belongs to the bacterial secretin family.</text>
</comment>
<dbReference type="PANTHER" id="PTHR30604:SF1">
    <property type="entry name" value="DNA UTILIZATION PROTEIN HOFQ"/>
    <property type="match status" value="1"/>
</dbReference>
<comment type="caution">
    <text evidence="10">The sequence shown here is derived from an EMBL/GenBank/DDBJ whole genome shotgun (WGS) entry which is preliminary data.</text>
</comment>
<keyword evidence="4" id="KW-0732">Signal</keyword>
<feature type="domain" description="Secretin/TonB short N-terminal" evidence="9">
    <location>
        <begin position="177"/>
        <end position="225"/>
    </location>
</feature>
<evidence type="ECO:0000256" key="1">
    <source>
        <dbReference type="ARBA" id="ARBA00004370"/>
    </source>
</evidence>
<dbReference type="Pfam" id="PF21305">
    <property type="entry name" value="type_II_gspD_N0"/>
    <property type="match status" value="1"/>
</dbReference>
<evidence type="ECO:0000256" key="3">
    <source>
        <dbReference type="ARBA" id="ARBA00022692"/>
    </source>
</evidence>
<comment type="subcellular location">
    <subcellularLocation>
        <location evidence="8">Cell outer membrane</location>
    </subcellularLocation>
    <subcellularLocation>
        <location evidence="1">Membrane</location>
    </subcellularLocation>
</comment>
<proteinExistence type="inferred from homology"/>
<evidence type="ECO:0000256" key="4">
    <source>
        <dbReference type="ARBA" id="ARBA00022729"/>
    </source>
</evidence>
<name>A0A7C4Y4C8_UNCW3</name>
<evidence type="ECO:0000256" key="8">
    <source>
        <dbReference type="RuleBase" id="RU004004"/>
    </source>
</evidence>
<dbReference type="GO" id="GO:0009279">
    <property type="term" value="C:cell outer membrane"/>
    <property type="evidence" value="ECO:0007669"/>
    <property type="project" value="UniProtKB-SubCell"/>
</dbReference>
<keyword evidence="6" id="KW-0998">Cell outer membrane</keyword>
<protein>
    <submittedName>
        <fullName evidence="10">Type IV pilus secretin family protein</fullName>
    </submittedName>
</protein>
<dbReference type="InterPro" id="IPR051808">
    <property type="entry name" value="Type_IV_pilus_biogenesis"/>
</dbReference>
<gene>
    <name evidence="10" type="ORF">ENV67_00690</name>
</gene>